<reference evidence="1 2" key="1">
    <citation type="submission" date="2024-06" db="EMBL/GenBank/DDBJ databases">
        <title>Sorghum-associated microbial communities from plants grown in Nebraska, USA.</title>
        <authorList>
            <person name="Schachtman D."/>
        </authorList>
    </citation>
    <scope>NUCLEOTIDE SEQUENCE [LARGE SCALE GENOMIC DNA]</scope>
    <source>
        <strain evidence="1 2">3207</strain>
    </source>
</reference>
<gene>
    <name evidence="1" type="ORF">ABIE08_001377</name>
</gene>
<evidence type="ECO:0000313" key="2">
    <source>
        <dbReference type="Proteomes" id="UP001549321"/>
    </source>
</evidence>
<dbReference type="RefSeq" id="WP_354549769.1">
    <property type="nucleotide sequence ID" value="NZ_JBEPSM010000001.1"/>
</dbReference>
<evidence type="ECO:0000313" key="1">
    <source>
        <dbReference type="EMBL" id="MET4633464.1"/>
    </source>
</evidence>
<comment type="caution">
    <text evidence="1">The sequence shown here is derived from an EMBL/GenBank/DDBJ whole genome shotgun (WGS) entry which is preliminary data.</text>
</comment>
<dbReference type="EMBL" id="JBEPSM010000001">
    <property type="protein sequence ID" value="MET4633464.1"/>
    <property type="molecule type" value="Genomic_DNA"/>
</dbReference>
<dbReference type="Proteomes" id="UP001549321">
    <property type="component" value="Unassembled WGS sequence"/>
</dbReference>
<protein>
    <submittedName>
        <fullName evidence="1">Uncharacterized protein</fullName>
    </submittedName>
</protein>
<accession>A0ABV2QWR9</accession>
<organism evidence="1 2">
    <name type="scientific">Kaistia defluvii</name>
    <dbReference type="NCBI Taxonomy" id="410841"/>
    <lineage>
        <taxon>Bacteria</taxon>
        <taxon>Pseudomonadati</taxon>
        <taxon>Pseudomonadota</taxon>
        <taxon>Alphaproteobacteria</taxon>
        <taxon>Hyphomicrobiales</taxon>
        <taxon>Kaistiaceae</taxon>
        <taxon>Kaistia</taxon>
    </lineage>
</organism>
<sequence>MSQRGYGGPLRYVQGPGVIADIGRYVAPPGDSALAIVDGFFWDSLRPTDHYSEPDGGQ</sequence>
<name>A0ABV2QWR9_9HYPH</name>
<proteinExistence type="predicted"/>
<keyword evidence="2" id="KW-1185">Reference proteome</keyword>